<organism evidence="3">
    <name type="scientific">Nippostrongylus brasiliensis</name>
    <name type="common">Rat hookworm</name>
    <dbReference type="NCBI Taxonomy" id="27835"/>
    <lineage>
        <taxon>Eukaryota</taxon>
        <taxon>Metazoa</taxon>
        <taxon>Ecdysozoa</taxon>
        <taxon>Nematoda</taxon>
        <taxon>Chromadorea</taxon>
        <taxon>Rhabditida</taxon>
        <taxon>Rhabditina</taxon>
        <taxon>Rhabditomorpha</taxon>
        <taxon>Strongyloidea</taxon>
        <taxon>Heligmosomidae</taxon>
        <taxon>Nippostrongylus</taxon>
    </lineage>
</organism>
<dbReference type="Proteomes" id="UP000271162">
    <property type="component" value="Unassembled WGS sequence"/>
</dbReference>
<proteinExistence type="predicted"/>
<gene>
    <name evidence="1" type="ORF">NBR_LOCUS21781</name>
</gene>
<reference evidence="1 2" key="2">
    <citation type="submission" date="2018-11" db="EMBL/GenBank/DDBJ databases">
        <authorList>
            <consortium name="Pathogen Informatics"/>
        </authorList>
    </citation>
    <scope>NUCLEOTIDE SEQUENCE [LARGE SCALE GENOMIC DNA]</scope>
</reference>
<evidence type="ECO:0000313" key="2">
    <source>
        <dbReference type="Proteomes" id="UP000271162"/>
    </source>
</evidence>
<evidence type="ECO:0000313" key="1">
    <source>
        <dbReference type="EMBL" id="VDL86072.1"/>
    </source>
</evidence>
<evidence type="ECO:0000313" key="3">
    <source>
        <dbReference type="WBParaSite" id="NBR_0002178001-mRNA-1"/>
    </source>
</evidence>
<dbReference type="STRING" id="27835.A0A0N4YX08"/>
<reference evidence="3" key="1">
    <citation type="submission" date="2017-02" db="UniProtKB">
        <authorList>
            <consortium name="WormBaseParasite"/>
        </authorList>
    </citation>
    <scope>IDENTIFICATION</scope>
</reference>
<dbReference type="AlphaFoldDB" id="A0A0N4YX08"/>
<dbReference type="EMBL" id="UYSL01026845">
    <property type="protein sequence ID" value="VDL86072.1"/>
    <property type="molecule type" value="Genomic_DNA"/>
</dbReference>
<keyword evidence="2" id="KW-1185">Reference proteome</keyword>
<protein>
    <submittedName>
        <fullName evidence="1 3">Uncharacterized protein</fullName>
    </submittedName>
</protein>
<accession>A0A0N4YX08</accession>
<name>A0A0N4YX08_NIPBR</name>
<sequence length="126" mass="14040">MALCTALLCKRNRGKKGSVKNIYYAENGAHVRRVLLEQQQKALLTDECAKAPPIGSQFFTLDSTCSPSPMHPSMTLRSAKSGYSGYSTNRNAGIYLFIYLFVCYEVLIINTNINNTKTPCYNTKSN</sequence>
<dbReference type="WBParaSite" id="NBR_0002178001-mRNA-1">
    <property type="protein sequence ID" value="NBR_0002178001-mRNA-1"/>
    <property type="gene ID" value="NBR_0002178001"/>
</dbReference>